<dbReference type="Pfam" id="PF00668">
    <property type="entry name" value="Condensation"/>
    <property type="match status" value="1"/>
</dbReference>
<dbReference type="GO" id="GO:0043041">
    <property type="term" value="P:amino acid activation for nonribosomal peptide biosynthetic process"/>
    <property type="evidence" value="ECO:0007669"/>
    <property type="project" value="TreeGrafter"/>
</dbReference>
<dbReference type="Proteomes" id="UP000466931">
    <property type="component" value="Chromosome"/>
</dbReference>
<dbReference type="InterPro" id="IPR009081">
    <property type="entry name" value="PP-bd_ACP"/>
</dbReference>
<gene>
    <name evidence="5" type="ORF">MCNF_01480</name>
</gene>
<dbReference type="PANTHER" id="PTHR45527">
    <property type="entry name" value="NONRIBOSOMAL PEPTIDE SYNTHETASE"/>
    <property type="match status" value="1"/>
</dbReference>
<dbReference type="Pfam" id="PF08242">
    <property type="entry name" value="Methyltransf_12"/>
    <property type="match status" value="1"/>
</dbReference>
<evidence type="ECO:0000256" key="2">
    <source>
        <dbReference type="ARBA" id="ARBA00022450"/>
    </source>
</evidence>
<evidence type="ECO:0000313" key="6">
    <source>
        <dbReference type="Proteomes" id="UP000466931"/>
    </source>
</evidence>
<organism evidence="5 6">
    <name type="scientific">Mycolicibacterium confluentis</name>
    <dbReference type="NCBI Taxonomy" id="28047"/>
    <lineage>
        <taxon>Bacteria</taxon>
        <taxon>Bacillati</taxon>
        <taxon>Actinomycetota</taxon>
        <taxon>Actinomycetes</taxon>
        <taxon>Mycobacteriales</taxon>
        <taxon>Mycobacteriaceae</taxon>
        <taxon>Mycolicibacterium</taxon>
    </lineage>
</organism>
<dbReference type="GO" id="GO:0003824">
    <property type="term" value="F:catalytic activity"/>
    <property type="evidence" value="ECO:0007669"/>
    <property type="project" value="InterPro"/>
</dbReference>
<dbReference type="InterPro" id="IPR001242">
    <property type="entry name" value="Condensation_dom"/>
</dbReference>
<reference evidence="5" key="2">
    <citation type="submission" date="2020-02" db="EMBL/GenBank/DDBJ databases">
        <authorList>
            <person name="Matsumoto Y."/>
            <person name="Motooka D."/>
            <person name="Nakamura S."/>
        </authorList>
    </citation>
    <scope>NUCLEOTIDE SEQUENCE</scope>
    <source>
        <strain evidence="5">JCM 13671</strain>
    </source>
</reference>
<evidence type="ECO:0000256" key="3">
    <source>
        <dbReference type="ARBA" id="ARBA00022553"/>
    </source>
</evidence>
<comment type="cofactor">
    <cofactor evidence="1">
        <name>pantetheine 4'-phosphate</name>
        <dbReference type="ChEBI" id="CHEBI:47942"/>
    </cofactor>
</comment>
<dbReference type="InterPro" id="IPR042099">
    <property type="entry name" value="ANL_N_sf"/>
</dbReference>
<dbReference type="GO" id="GO:0008610">
    <property type="term" value="P:lipid biosynthetic process"/>
    <property type="evidence" value="ECO:0007669"/>
    <property type="project" value="UniProtKB-ARBA"/>
</dbReference>
<dbReference type="PROSITE" id="PS00012">
    <property type="entry name" value="PHOSPHOPANTETHEINE"/>
    <property type="match status" value="1"/>
</dbReference>
<name>A0A7I7XR32_9MYCO</name>
<dbReference type="Gene3D" id="3.40.50.12780">
    <property type="entry name" value="N-terminal domain of ligase-like"/>
    <property type="match status" value="1"/>
</dbReference>
<dbReference type="CDD" id="cd02440">
    <property type="entry name" value="AdoMet_MTases"/>
    <property type="match status" value="1"/>
</dbReference>
<dbReference type="CDD" id="cd19540">
    <property type="entry name" value="LCL_NRPS-like"/>
    <property type="match status" value="1"/>
</dbReference>
<dbReference type="Gene3D" id="3.30.300.30">
    <property type="match status" value="2"/>
</dbReference>
<dbReference type="EMBL" id="AP022612">
    <property type="protein sequence ID" value="BBZ31543.1"/>
    <property type="molecule type" value="Genomic_DNA"/>
</dbReference>
<dbReference type="InterPro" id="IPR023213">
    <property type="entry name" value="CAT-like_dom_sf"/>
</dbReference>
<reference evidence="5" key="1">
    <citation type="journal article" date="2019" name="Emerg. Microbes Infect.">
        <title>Comprehensive subspecies identification of 175 nontuberculous mycobacteria species based on 7547 genomic profiles.</title>
        <authorList>
            <person name="Matsumoto Y."/>
            <person name="Kinjo T."/>
            <person name="Motooka D."/>
            <person name="Nabeya D."/>
            <person name="Jung N."/>
            <person name="Uechi K."/>
            <person name="Horii T."/>
            <person name="Iida T."/>
            <person name="Fujita J."/>
            <person name="Nakamura S."/>
        </authorList>
    </citation>
    <scope>NUCLEOTIDE SEQUENCE [LARGE SCALE GENOMIC DNA]</scope>
    <source>
        <strain evidence="5">JCM 13671</strain>
    </source>
</reference>
<dbReference type="Gene3D" id="3.30.559.10">
    <property type="entry name" value="Chloramphenicol acetyltransferase-like domain"/>
    <property type="match status" value="1"/>
</dbReference>
<keyword evidence="3" id="KW-0597">Phosphoprotein</keyword>
<dbReference type="InterPro" id="IPR000873">
    <property type="entry name" value="AMP-dep_synth/lig_dom"/>
</dbReference>
<evidence type="ECO:0000256" key="1">
    <source>
        <dbReference type="ARBA" id="ARBA00001957"/>
    </source>
</evidence>
<dbReference type="InterPro" id="IPR045851">
    <property type="entry name" value="AMP-bd_C_sf"/>
</dbReference>
<dbReference type="AlphaFoldDB" id="A0A7I7XR32"/>
<dbReference type="GO" id="GO:0031177">
    <property type="term" value="F:phosphopantetheine binding"/>
    <property type="evidence" value="ECO:0007669"/>
    <property type="project" value="InterPro"/>
</dbReference>
<evidence type="ECO:0000313" key="5">
    <source>
        <dbReference type="EMBL" id="BBZ31543.1"/>
    </source>
</evidence>
<keyword evidence="6" id="KW-1185">Reference proteome</keyword>
<dbReference type="SUPFAM" id="SSF47336">
    <property type="entry name" value="ACP-like"/>
    <property type="match status" value="1"/>
</dbReference>
<accession>A0A7I7XR32</accession>
<dbReference type="SUPFAM" id="SSF53335">
    <property type="entry name" value="S-adenosyl-L-methionine-dependent methyltransferases"/>
    <property type="match status" value="1"/>
</dbReference>
<dbReference type="PANTHER" id="PTHR45527:SF1">
    <property type="entry name" value="FATTY ACID SYNTHASE"/>
    <property type="match status" value="1"/>
</dbReference>
<dbReference type="SUPFAM" id="SSF56801">
    <property type="entry name" value="Acetyl-CoA synthetase-like"/>
    <property type="match status" value="1"/>
</dbReference>
<dbReference type="SUPFAM" id="SSF52777">
    <property type="entry name" value="CoA-dependent acyltransferases"/>
    <property type="match status" value="2"/>
</dbReference>
<dbReference type="Gene3D" id="1.10.1200.10">
    <property type="entry name" value="ACP-like"/>
    <property type="match status" value="1"/>
</dbReference>
<dbReference type="GO" id="GO:0072330">
    <property type="term" value="P:monocarboxylic acid biosynthetic process"/>
    <property type="evidence" value="ECO:0007669"/>
    <property type="project" value="UniProtKB-ARBA"/>
</dbReference>
<dbReference type="InterPro" id="IPR013217">
    <property type="entry name" value="Methyltransf_12"/>
</dbReference>
<dbReference type="InterPro" id="IPR029063">
    <property type="entry name" value="SAM-dependent_MTases_sf"/>
</dbReference>
<dbReference type="Gene3D" id="3.30.559.30">
    <property type="entry name" value="Nonribosomal peptide synthetase, condensation domain"/>
    <property type="match status" value="1"/>
</dbReference>
<dbReference type="InterPro" id="IPR036736">
    <property type="entry name" value="ACP-like_sf"/>
</dbReference>
<dbReference type="FunFam" id="2.30.38.10:FF:000001">
    <property type="entry name" value="Non-ribosomal peptide synthetase PvdI"/>
    <property type="match status" value="1"/>
</dbReference>
<sequence length="1260" mass="135595">MVEQQRVDAALLTPTVLATLDRDRLVGRLSTLVTGGEACPAELVAAWAPGRAMFNAYGPTEATIWVTWSALVAGEAVGIGVPIAGVTALVLDGRLNPVPVGVVGELYLAGPGVARGYVGRPDLTADRFVANPFGDSCARMYRTGDLVRWTSVGGLEYLGRADAQIKLRGQRLELGEIENVLLACPQVARAAVAVHRGEAADHLVGYVALDRSSTADHEAEAVDQWQQIYDELYDAELDDAAEFGSDFRGWNSSYTGEPIPLPQMQEWRSCAVQRIVELGPQRVLEIGVGSGLVLAQVAPGCAEYWGTDFSAPTIHKLRAAVAGQPWGDRVRLQTQPAHVTDGLAPGYFDTIILNSVVQYFPSADYLTEVIDKAVGLLAPGGALFVGDVRNHSLQSAFQTGIALARADSADADEVRQRVQHAMLGEPELLLAPEFFTTWVGEHTEVGGIDIQVKRGQADNELTRYRYDVTIHKSPTPVCSVGGAPVLEWAECAGLEGLYAELSSQSPEVVRVTGIPHYAVITEVSLDQSLVEGLSVAEARDIAFARTDAVTPEQSLVDGLSVAEARDIAFARTDAVTPDQSLVDGLSVAEARDIAFAGTDAVTAEQLYLLGEGAGYRVAVTWGARPGTVDAVFIAPGVLGSDRVLSDVYLPQADLRQRGACASAPDTNSKLSELRQWLAERLPDYMVPTHIMVLDEFPLSSSGKIDRRALPAPVLVAKVFRAPQTLTEKTIAEAFTEVLGLDRVGLDDDFFALGGDSLIAIRVSARLQAALGVEVPVRYLFDAPTVGGLAVHLDLNQAGVVRPPLQVMPRPAHIPLSFAQQRLWFLDQLQGPSPIYNMAVALRLSGPLDTDALGLALADVVGRHESLRTVFGSVEGVAEQVVLPVDEADFGWRVVEAGGWSVEQLHEAVGAATCHSFDLSSEIPLRATLLHTGIDEHVLVAVVHHIAADGWSVAPLVADLGAAYAARSSDRMPDWAPLPVQYVDYSLWQREWLGEESDPDSVITRQLSYWEQELAGLPERLELPTDRPYPPVADYRGASVAVAWPAQLQQQVTRVAREHNATSSMVVQAALAVLLGNLSASTDVAIGVATAGRGEAALDDLVGFFVNTLVLRVNLDDDPSVAELLGQVRRRSLAAFEHQDVPFEMVVERLNPTRSLTHHPLIQTMLTWQNLPWQHSGDSAAGLGLGDLQISPLSAETRTSRMDLVFSLAEQFDETGAPAGIGGTVEFRTDVFDARTVERLTERLRRVLVALSAEGEGDHDR</sequence>
<dbReference type="UniPathway" id="UPA00011"/>
<dbReference type="InterPro" id="IPR020806">
    <property type="entry name" value="PKS_PP-bd"/>
</dbReference>
<feature type="domain" description="Carrier" evidence="4">
    <location>
        <begin position="721"/>
        <end position="796"/>
    </location>
</feature>
<dbReference type="GO" id="GO:0005829">
    <property type="term" value="C:cytosol"/>
    <property type="evidence" value="ECO:0007669"/>
    <property type="project" value="TreeGrafter"/>
</dbReference>
<dbReference type="GO" id="GO:0009403">
    <property type="term" value="P:toxin biosynthetic process"/>
    <property type="evidence" value="ECO:0007669"/>
    <property type="project" value="UniProtKB-ARBA"/>
</dbReference>
<protein>
    <recommendedName>
        <fullName evidence="4">Carrier domain-containing protein</fullName>
    </recommendedName>
</protein>
<dbReference type="Pfam" id="PF00501">
    <property type="entry name" value="AMP-binding"/>
    <property type="match status" value="1"/>
</dbReference>
<dbReference type="Gene3D" id="3.40.50.150">
    <property type="entry name" value="Vaccinia Virus protein VP39"/>
    <property type="match status" value="1"/>
</dbReference>
<dbReference type="PROSITE" id="PS50075">
    <property type="entry name" value="CARRIER"/>
    <property type="match status" value="1"/>
</dbReference>
<keyword evidence="2" id="KW-0596">Phosphopantetheine</keyword>
<dbReference type="InterPro" id="IPR006162">
    <property type="entry name" value="Ppantetheine_attach_site"/>
</dbReference>
<dbReference type="FunFam" id="3.30.559.10:FF:000012">
    <property type="entry name" value="Non-ribosomal peptide synthetase"/>
    <property type="match status" value="1"/>
</dbReference>
<dbReference type="FunFam" id="1.10.1200.10:FF:000016">
    <property type="entry name" value="Non-ribosomal peptide synthase"/>
    <property type="match status" value="1"/>
</dbReference>
<evidence type="ECO:0000259" key="4">
    <source>
        <dbReference type="PROSITE" id="PS50075"/>
    </source>
</evidence>
<dbReference type="Pfam" id="PF00550">
    <property type="entry name" value="PP-binding"/>
    <property type="match status" value="1"/>
</dbReference>
<dbReference type="SMART" id="SM00823">
    <property type="entry name" value="PKS_PP"/>
    <property type="match status" value="1"/>
</dbReference>
<proteinExistence type="predicted"/>